<dbReference type="EMBL" id="GGEC01090317">
    <property type="protein sequence ID" value="MBX70801.1"/>
    <property type="molecule type" value="Transcribed_RNA"/>
</dbReference>
<accession>A0A2P2QV97</accession>
<organism evidence="1">
    <name type="scientific">Rhizophora mucronata</name>
    <name type="common">Asiatic mangrove</name>
    <dbReference type="NCBI Taxonomy" id="61149"/>
    <lineage>
        <taxon>Eukaryota</taxon>
        <taxon>Viridiplantae</taxon>
        <taxon>Streptophyta</taxon>
        <taxon>Embryophyta</taxon>
        <taxon>Tracheophyta</taxon>
        <taxon>Spermatophyta</taxon>
        <taxon>Magnoliopsida</taxon>
        <taxon>eudicotyledons</taxon>
        <taxon>Gunneridae</taxon>
        <taxon>Pentapetalae</taxon>
        <taxon>rosids</taxon>
        <taxon>fabids</taxon>
        <taxon>Malpighiales</taxon>
        <taxon>Rhizophoraceae</taxon>
        <taxon>Rhizophora</taxon>
    </lineage>
</organism>
<evidence type="ECO:0000313" key="1">
    <source>
        <dbReference type="EMBL" id="MBX70801.1"/>
    </source>
</evidence>
<protein>
    <submittedName>
        <fullName evidence="1">Uncharacterized protein</fullName>
    </submittedName>
</protein>
<dbReference type="AlphaFoldDB" id="A0A2P2QV97"/>
<reference evidence="1" key="1">
    <citation type="submission" date="2018-02" db="EMBL/GenBank/DDBJ databases">
        <title>Rhizophora mucronata_Transcriptome.</title>
        <authorList>
            <person name="Meera S.P."/>
            <person name="Sreeshan A."/>
            <person name="Augustine A."/>
        </authorList>
    </citation>
    <scope>NUCLEOTIDE SEQUENCE</scope>
    <source>
        <tissue evidence="1">Leaf</tissue>
    </source>
</reference>
<proteinExistence type="predicted"/>
<sequence length="42" mass="4489">MGGNGFTHISRLLSTQFPFSICRTSASWVWASASSPQSNAVT</sequence>
<name>A0A2P2QV97_RHIMU</name>